<evidence type="ECO:0000313" key="7">
    <source>
        <dbReference type="Proteomes" id="UP000243591"/>
    </source>
</evidence>
<reference evidence="5 7" key="1">
    <citation type="submission" date="2017-09" db="EMBL/GenBank/DDBJ databases">
        <title>Complete Genome Sequences of Two Strains of the Meat Spoilage Bacterium Brochothrix thermosphacta Isolated from Ground Chicken.</title>
        <authorList>
            <person name="Paoli G.C."/>
            <person name="Wijey C."/>
            <person name="Chen C.-Y."/>
            <person name="Nguyen L."/>
            <person name="Yan X."/>
            <person name="Irwin P.L."/>
        </authorList>
    </citation>
    <scope>NUCLEOTIDE SEQUENCE [LARGE SCALE GENOMIC DNA]</scope>
    <source>
        <strain evidence="5 7">BI</strain>
    </source>
</reference>
<dbReference type="KEGG" id="bths:CNY62_10310"/>
<keyword evidence="2" id="KW-0378">Hydrolase</keyword>
<keyword evidence="3" id="KW-0460">Magnesium</keyword>
<dbReference type="InterPro" id="IPR035930">
    <property type="entry name" value="FomD-like_sf"/>
</dbReference>
<evidence type="ECO:0000313" key="8">
    <source>
        <dbReference type="Proteomes" id="UP000270190"/>
    </source>
</evidence>
<feature type="domain" description="DUF402" evidence="4">
    <location>
        <begin position="18"/>
        <end position="152"/>
    </location>
</feature>
<reference evidence="6" key="2">
    <citation type="submission" date="2018-04" db="EMBL/GenBank/DDBJ databases">
        <authorList>
            <person name="Go L.Y."/>
            <person name="Mitchell J.A."/>
        </authorList>
    </citation>
    <scope>NUCLEOTIDE SEQUENCE</scope>
    <source>
        <strain evidence="6">BSAS1 3</strain>
    </source>
</reference>
<evidence type="ECO:0000256" key="3">
    <source>
        <dbReference type="ARBA" id="ARBA00022842"/>
    </source>
</evidence>
<accession>A0A1D2KWV4</accession>
<dbReference type="GO" id="GO:0016787">
    <property type="term" value="F:hydrolase activity"/>
    <property type="evidence" value="ECO:0007669"/>
    <property type="project" value="UniProtKB-KW"/>
</dbReference>
<protein>
    <submittedName>
        <fullName evidence="5">DUF402 family protein</fullName>
    </submittedName>
    <submittedName>
        <fullName evidence="6">Putative tRNA binding factor (YgaC)</fullName>
    </submittedName>
</protein>
<dbReference type="Gene3D" id="2.40.380.10">
    <property type="entry name" value="FomD-like"/>
    <property type="match status" value="1"/>
</dbReference>
<proteinExistence type="predicted"/>
<dbReference type="InterPro" id="IPR050212">
    <property type="entry name" value="Ntdp-like"/>
</dbReference>
<gene>
    <name evidence="6" type="ORF">BTBSAS_260002</name>
    <name evidence="5" type="ORF">CNY62_10310</name>
</gene>
<dbReference type="EMBL" id="CP023483">
    <property type="protein sequence ID" value="ATF26748.1"/>
    <property type="molecule type" value="Genomic_DNA"/>
</dbReference>
<evidence type="ECO:0000256" key="2">
    <source>
        <dbReference type="ARBA" id="ARBA00022801"/>
    </source>
</evidence>
<dbReference type="InterPro" id="IPR016882">
    <property type="entry name" value="SA1684"/>
</dbReference>
<dbReference type="AlphaFoldDB" id="A0A1D2KWV4"/>
<keyword evidence="7" id="KW-1185">Reference proteome</keyword>
<reference evidence="8" key="3">
    <citation type="submission" date="2018-04" db="EMBL/GenBank/DDBJ databases">
        <authorList>
            <person name="Illikoud N."/>
        </authorList>
    </citation>
    <scope>NUCLEOTIDE SEQUENCE [LARGE SCALE GENOMIC DNA]</scope>
</reference>
<dbReference type="NCBIfam" id="NF010183">
    <property type="entry name" value="PRK13662.1"/>
    <property type="match status" value="1"/>
</dbReference>
<dbReference type="STRING" id="2756.BFR44_10500"/>
<dbReference type="SUPFAM" id="SSF159234">
    <property type="entry name" value="FomD-like"/>
    <property type="match status" value="1"/>
</dbReference>
<dbReference type="RefSeq" id="WP_051457446.1">
    <property type="nucleotide sequence ID" value="NZ_CBCPHX010000013.1"/>
</dbReference>
<organism evidence="5 7">
    <name type="scientific">Brochothrix thermosphacta</name>
    <name type="common">Microbacterium thermosphactum</name>
    <dbReference type="NCBI Taxonomy" id="2756"/>
    <lineage>
        <taxon>Bacteria</taxon>
        <taxon>Bacillati</taxon>
        <taxon>Bacillota</taxon>
        <taxon>Bacilli</taxon>
        <taxon>Bacillales</taxon>
        <taxon>Listeriaceae</taxon>
        <taxon>Brochothrix</taxon>
    </lineage>
</organism>
<keyword evidence="1" id="KW-0479">Metal-binding</keyword>
<sequence length="187" mass="22089">MCLPNEGDVIKIQSYKHDGKLHRTWKKTTVLKATDQLLIGGNDRTLVIESDGRKWVTREPAISYFHKEHWFNVISMIRADGVHHYCNIGSPYLIDNEALKYIDYDLDIKVFPNGSFHLLDEDEYEARKRSMHYPAEIDLILKQQLGILTEWVLDKKGPFSDDYIDFWYYNKYRSIHPNNDVEKDAKH</sequence>
<evidence type="ECO:0000256" key="1">
    <source>
        <dbReference type="ARBA" id="ARBA00022723"/>
    </source>
</evidence>
<evidence type="ECO:0000313" key="6">
    <source>
        <dbReference type="EMBL" id="SPP28620.1"/>
    </source>
</evidence>
<name>A0A1D2KWV4_BROTH</name>
<dbReference type="Pfam" id="PF04167">
    <property type="entry name" value="DUF402"/>
    <property type="match status" value="1"/>
</dbReference>
<dbReference type="InterPro" id="IPR007295">
    <property type="entry name" value="DUF402"/>
</dbReference>
<dbReference type="Proteomes" id="UP000243591">
    <property type="component" value="Chromosome"/>
</dbReference>
<dbReference type="Proteomes" id="UP000270190">
    <property type="component" value="Unassembled WGS sequence"/>
</dbReference>
<evidence type="ECO:0000259" key="4">
    <source>
        <dbReference type="Pfam" id="PF04167"/>
    </source>
</evidence>
<evidence type="ECO:0000313" key="5">
    <source>
        <dbReference type="EMBL" id="ATF26748.1"/>
    </source>
</evidence>
<dbReference type="OrthoDB" id="1645325at2"/>
<dbReference type="GO" id="GO:0046872">
    <property type="term" value="F:metal ion binding"/>
    <property type="evidence" value="ECO:0007669"/>
    <property type="project" value="UniProtKB-KW"/>
</dbReference>
<dbReference type="PIRSF" id="PIRSF028345">
    <property type="entry name" value="UCP028345"/>
    <property type="match status" value="1"/>
</dbReference>
<dbReference type="PANTHER" id="PTHR39159:SF1">
    <property type="entry name" value="UPF0374 PROTEIN YGAC"/>
    <property type="match status" value="1"/>
</dbReference>
<dbReference type="PANTHER" id="PTHR39159">
    <property type="match status" value="1"/>
</dbReference>
<dbReference type="EMBL" id="OUNC01000019">
    <property type="protein sequence ID" value="SPP28620.1"/>
    <property type="molecule type" value="Genomic_DNA"/>
</dbReference>